<keyword evidence="1" id="KW-1133">Transmembrane helix</keyword>
<dbReference type="Proteomes" id="UP001560267">
    <property type="component" value="Unassembled WGS sequence"/>
</dbReference>
<proteinExistence type="predicted"/>
<keyword evidence="1" id="KW-0472">Membrane</keyword>
<feature type="transmembrane region" description="Helical" evidence="1">
    <location>
        <begin position="20"/>
        <end position="43"/>
    </location>
</feature>
<feature type="transmembrane region" description="Helical" evidence="1">
    <location>
        <begin position="89"/>
        <end position="108"/>
    </location>
</feature>
<gene>
    <name evidence="2" type="ORF">AB6A68_09015</name>
</gene>
<feature type="transmembrane region" description="Helical" evidence="1">
    <location>
        <begin position="49"/>
        <end position="68"/>
    </location>
</feature>
<feature type="transmembrane region" description="Helical" evidence="1">
    <location>
        <begin position="114"/>
        <end position="132"/>
    </location>
</feature>
<protein>
    <submittedName>
        <fullName evidence="2">Uncharacterized protein</fullName>
    </submittedName>
</protein>
<evidence type="ECO:0000313" key="3">
    <source>
        <dbReference type="Proteomes" id="UP001560267"/>
    </source>
</evidence>
<accession>A0ABV3Y344</accession>
<dbReference type="RefSeq" id="WP_298384027.1">
    <property type="nucleotide sequence ID" value="NZ_JBFSHR010000031.1"/>
</dbReference>
<evidence type="ECO:0000256" key="1">
    <source>
        <dbReference type="SAM" id="Phobius"/>
    </source>
</evidence>
<keyword evidence="3" id="KW-1185">Reference proteome</keyword>
<keyword evidence="1" id="KW-0812">Transmembrane</keyword>
<evidence type="ECO:0000313" key="2">
    <source>
        <dbReference type="EMBL" id="MEX6429977.1"/>
    </source>
</evidence>
<sequence length="139" mass="14691">MRGLSGYGGRPIRARFMVPLEVGVLVLVGIVGLVVGASIVDLLGFCADGILLALLLVIVVSSVVRTLDSMRYTPTELRRAGGYSPVLKWLGLAVCGLAGGYAATVHSFNTQLEIIATALVVLLNIDAGRIHLRLGKQHQ</sequence>
<organism evidence="2 3">
    <name type="scientific">Ferrimicrobium acidiphilum</name>
    <dbReference type="NCBI Taxonomy" id="121039"/>
    <lineage>
        <taxon>Bacteria</taxon>
        <taxon>Bacillati</taxon>
        <taxon>Actinomycetota</taxon>
        <taxon>Acidimicrobiia</taxon>
        <taxon>Acidimicrobiales</taxon>
        <taxon>Acidimicrobiaceae</taxon>
        <taxon>Ferrimicrobium</taxon>
    </lineage>
</organism>
<dbReference type="EMBL" id="JBFSHR010000031">
    <property type="protein sequence ID" value="MEX6429977.1"/>
    <property type="molecule type" value="Genomic_DNA"/>
</dbReference>
<name>A0ABV3Y344_9ACTN</name>
<comment type="caution">
    <text evidence="2">The sequence shown here is derived from an EMBL/GenBank/DDBJ whole genome shotgun (WGS) entry which is preliminary data.</text>
</comment>
<reference evidence="2 3" key="1">
    <citation type="submission" date="2024-07" db="EMBL/GenBank/DDBJ databases">
        <title>Draft Genome Sequence of Ferrimicrobium acidiphilum Strain YE2023, Isolated from a Pulp of Bioleach Reactor.</title>
        <authorList>
            <person name="Elkina Y.A."/>
            <person name="Bulaeva A.G."/>
            <person name="Beletsky A.V."/>
            <person name="Mardanov A.V."/>
        </authorList>
    </citation>
    <scope>NUCLEOTIDE SEQUENCE [LARGE SCALE GENOMIC DNA]</scope>
    <source>
        <strain evidence="2 3">YE2023</strain>
    </source>
</reference>